<gene>
    <name evidence="8" type="primary">vapC</name>
    <name evidence="10" type="ORF">SAMN05216456_2366</name>
</gene>
<reference evidence="10 11" key="1">
    <citation type="submission" date="2016-10" db="EMBL/GenBank/DDBJ databases">
        <authorList>
            <person name="de Groot N.N."/>
        </authorList>
    </citation>
    <scope>NUCLEOTIDE SEQUENCE [LARGE SCALE GENOMIC DNA]</scope>
    <source>
        <strain evidence="10 11">IPL20</strain>
    </source>
</reference>
<evidence type="ECO:0000256" key="7">
    <source>
        <dbReference type="ARBA" id="ARBA00038093"/>
    </source>
</evidence>
<dbReference type="GO" id="GO:0004540">
    <property type="term" value="F:RNA nuclease activity"/>
    <property type="evidence" value="ECO:0007669"/>
    <property type="project" value="InterPro"/>
</dbReference>
<keyword evidence="4 8" id="KW-0479">Metal-binding</keyword>
<keyword evidence="6 8" id="KW-0460">Magnesium</keyword>
<dbReference type="PANTHER" id="PTHR33653">
    <property type="entry name" value="RIBONUCLEASE VAPC2"/>
    <property type="match status" value="1"/>
</dbReference>
<dbReference type="PANTHER" id="PTHR33653:SF1">
    <property type="entry name" value="RIBONUCLEASE VAPC2"/>
    <property type="match status" value="1"/>
</dbReference>
<dbReference type="CDD" id="cd18748">
    <property type="entry name" value="PIN_VapC4-5_FitB-like"/>
    <property type="match status" value="1"/>
</dbReference>
<dbReference type="Gene3D" id="3.40.50.1010">
    <property type="entry name" value="5'-nuclease"/>
    <property type="match status" value="1"/>
</dbReference>
<dbReference type="EMBL" id="FPCK01000002">
    <property type="protein sequence ID" value="SFV36179.1"/>
    <property type="molecule type" value="Genomic_DNA"/>
</dbReference>
<dbReference type="EC" id="3.1.-.-" evidence="8"/>
<proteinExistence type="inferred from homology"/>
<comment type="function">
    <text evidence="8">Toxic component of a toxin-antitoxin (TA) system. An RNase.</text>
</comment>
<evidence type="ECO:0000313" key="10">
    <source>
        <dbReference type="EMBL" id="SFV36179.1"/>
    </source>
</evidence>
<evidence type="ECO:0000256" key="2">
    <source>
        <dbReference type="ARBA" id="ARBA00022649"/>
    </source>
</evidence>
<comment type="similarity">
    <text evidence="7 8">Belongs to the PINc/VapC protein family.</text>
</comment>
<evidence type="ECO:0000256" key="6">
    <source>
        <dbReference type="ARBA" id="ARBA00022842"/>
    </source>
</evidence>
<dbReference type="Proteomes" id="UP000199074">
    <property type="component" value="Unassembled WGS sequence"/>
</dbReference>
<dbReference type="InterPro" id="IPR002716">
    <property type="entry name" value="PIN_dom"/>
</dbReference>
<evidence type="ECO:0000313" key="11">
    <source>
        <dbReference type="Proteomes" id="UP000199074"/>
    </source>
</evidence>
<dbReference type="InterPro" id="IPR050556">
    <property type="entry name" value="Type_II_TA_system_RNase"/>
</dbReference>
<dbReference type="AlphaFoldDB" id="A0A1I7NNH8"/>
<dbReference type="OrthoDB" id="9796690at2"/>
<keyword evidence="10" id="KW-0255">Endonuclease</keyword>
<evidence type="ECO:0000259" key="9">
    <source>
        <dbReference type="Pfam" id="PF01850"/>
    </source>
</evidence>
<dbReference type="HAMAP" id="MF_00265">
    <property type="entry name" value="VapC_Nob1"/>
    <property type="match status" value="1"/>
</dbReference>
<evidence type="ECO:0000256" key="5">
    <source>
        <dbReference type="ARBA" id="ARBA00022801"/>
    </source>
</evidence>
<evidence type="ECO:0000256" key="1">
    <source>
        <dbReference type="ARBA" id="ARBA00001946"/>
    </source>
</evidence>
<dbReference type="GO" id="GO:0004519">
    <property type="term" value="F:endonuclease activity"/>
    <property type="evidence" value="ECO:0007669"/>
    <property type="project" value="UniProtKB-KW"/>
</dbReference>
<dbReference type="GO" id="GO:0000287">
    <property type="term" value="F:magnesium ion binding"/>
    <property type="evidence" value="ECO:0007669"/>
    <property type="project" value="UniProtKB-UniRule"/>
</dbReference>
<evidence type="ECO:0000256" key="8">
    <source>
        <dbReference type="HAMAP-Rule" id="MF_00265"/>
    </source>
</evidence>
<keyword evidence="5 8" id="KW-0378">Hydrolase</keyword>
<dbReference type="GO" id="GO:0016787">
    <property type="term" value="F:hydrolase activity"/>
    <property type="evidence" value="ECO:0007669"/>
    <property type="project" value="UniProtKB-KW"/>
</dbReference>
<dbReference type="STRING" id="429728.SAMN05216456_2366"/>
<dbReference type="SUPFAM" id="SSF88723">
    <property type="entry name" value="PIN domain-like"/>
    <property type="match status" value="1"/>
</dbReference>
<evidence type="ECO:0000256" key="4">
    <source>
        <dbReference type="ARBA" id="ARBA00022723"/>
    </source>
</evidence>
<comment type="cofactor">
    <cofactor evidence="1 8">
        <name>Mg(2+)</name>
        <dbReference type="ChEBI" id="CHEBI:18420"/>
    </cofactor>
</comment>
<feature type="binding site" evidence="8">
    <location>
        <position position="101"/>
    </location>
    <ligand>
        <name>Mg(2+)</name>
        <dbReference type="ChEBI" id="CHEBI:18420"/>
    </ligand>
</feature>
<keyword evidence="3 8" id="KW-0540">Nuclease</keyword>
<keyword evidence="11" id="KW-1185">Reference proteome</keyword>
<accession>A0A1I7NNH8</accession>
<evidence type="ECO:0000256" key="3">
    <source>
        <dbReference type="ARBA" id="ARBA00022722"/>
    </source>
</evidence>
<feature type="domain" description="PIN" evidence="9">
    <location>
        <begin position="7"/>
        <end position="128"/>
    </location>
</feature>
<dbReference type="InterPro" id="IPR029060">
    <property type="entry name" value="PIN-like_dom_sf"/>
</dbReference>
<dbReference type="GO" id="GO:0090729">
    <property type="term" value="F:toxin activity"/>
    <property type="evidence" value="ECO:0007669"/>
    <property type="project" value="UniProtKB-KW"/>
</dbReference>
<protein>
    <recommendedName>
        <fullName evidence="8">Ribonuclease VapC</fullName>
        <shortName evidence="8">RNase VapC</shortName>
        <ecNumber evidence="8">3.1.-.-</ecNumber>
    </recommendedName>
    <alternativeName>
        <fullName evidence="8">Toxin VapC</fullName>
    </alternativeName>
</protein>
<keyword evidence="2 8" id="KW-1277">Toxin-antitoxin system</keyword>
<keyword evidence="8" id="KW-0800">Toxin</keyword>
<dbReference type="Pfam" id="PF01850">
    <property type="entry name" value="PIN"/>
    <property type="match status" value="1"/>
</dbReference>
<sequence length="136" mass="14866">MSLLKAMLDTNIASALVKEPHSGPVRDKLFAYGTDRVCISIVTASELRFGLEKNPSVKLATNLDLILNAIDIVPFDAPADEHYASIRWALSRTGRVIGPNDLFIAAHARALDLVLVTANVREFSRVPGLAVENWLD</sequence>
<organism evidence="10 11">
    <name type="scientific">Devosia crocina</name>
    <dbReference type="NCBI Taxonomy" id="429728"/>
    <lineage>
        <taxon>Bacteria</taxon>
        <taxon>Pseudomonadati</taxon>
        <taxon>Pseudomonadota</taxon>
        <taxon>Alphaproteobacteria</taxon>
        <taxon>Hyphomicrobiales</taxon>
        <taxon>Devosiaceae</taxon>
        <taxon>Devosia</taxon>
    </lineage>
</organism>
<name>A0A1I7NNH8_9HYPH</name>
<feature type="binding site" evidence="8">
    <location>
        <position position="9"/>
    </location>
    <ligand>
        <name>Mg(2+)</name>
        <dbReference type="ChEBI" id="CHEBI:18420"/>
    </ligand>
</feature>
<dbReference type="InterPro" id="IPR022907">
    <property type="entry name" value="VapC_family"/>
</dbReference>